<protein>
    <submittedName>
        <fullName evidence="1">Uncharacterized protein</fullName>
    </submittedName>
</protein>
<dbReference type="AlphaFoldDB" id="K9ZZT9"/>
<gene>
    <name evidence="1" type="ordered locus">Deipe_1155</name>
</gene>
<evidence type="ECO:0000313" key="1">
    <source>
        <dbReference type="EMBL" id="AFZ66714.1"/>
    </source>
</evidence>
<reference evidence="2" key="1">
    <citation type="submission" date="2012-03" db="EMBL/GenBank/DDBJ databases">
        <title>Complete sequence of chromosome of Deinococcus peraridilitoris DSM 19664.</title>
        <authorList>
            <person name="Lucas S."/>
            <person name="Copeland A."/>
            <person name="Lapidus A."/>
            <person name="Glavina del Rio T."/>
            <person name="Dalin E."/>
            <person name="Tice H."/>
            <person name="Bruce D."/>
            <person name="Goodwin L."/>
            <person name="Pitluck S."/>
            <person name="Peters L."/>
            <person name="Mikhailova N."/>
            <person name="Lu M."/>
            <person name="Kyrpides N."/>
            <person name="Mavromatis K."/>
            <person name="Ivanova N."/>
            <person name="Brettin T."/>
            <person name="Detter J.C."/>
            <person name="Han C."/>
            <person name="Larimer F."/>
            <person name="Land M."/>
            <person name="Hauser L."/>
            <person name="Markowitz V."/>
            <person name="Cheng J.-F."/>
            <person name="Hugenholtz P."/>
            <person name="Woyke T."/>
            <person name="Wu D."/>
            <person name="Pukall R."/>
            <person name="Steenblock K."/>
            <person name="Brambilla E."/>
            <person name="Klenk H.-P."/>
            <person name="Eisen J.A."/>
        </authorList>
    </citation>
    <scope>NUCLEOTIDE SEQUENCE [LARGE SCALE GENOMIC DNA]</scope>
    <source>
        <strain evidence="2">DSM 19664 / LMG 22246 / CIP 109416 / KR-200</strain>
    </source>
</reference>
<dbReference type="Proteomes" id="UP000010467">
    <property type="component" value="Chromosome"/>
</dbReference>
<name>K9ZZT9_DEIPD</name>
<organism evidence="1 2">
    <name type="scientific">Deinococcus peraridilitoris (strain DSM 19664 / LMG 22246 / CIP 109416 / KR-200)</name>
    <dbReference type="NCBI Taxonomy" id="937777"/>
    <lineage>
        <taxon>Bacteria</taxon>
        <taxon>Thermotogati</taxon>
        <taxon>Deinococcota</taxon>
        <taxon>Deinococci</taxon>
        <taxon>Deinococcales</taxon>
        <taxon>Deinococcaceae</taxon>
        <taxon>Deinococcus</taxon>
    </lineage>
</organism>
<dbReference type="PATRIC" id="fig|937777.3.peg.1157"/>
<dbReference type="STRING" id="937777.Deipe_1155"/>
<keyword evidence="2" id="KW-1185">Reference proteome</keyword>
<dbReference type="OrthoDB" id="77438at2"/>
<dbReference type="EMBL" id="CP003382">
    <property type="protein sequence ID" value="AFZ66714.1"/>
    <property type="molecule type" value="Genomic_DNA"/>
</dbReference>
<dbReference type="KEGG" id="dpd:Deipe_1155"/>
<evidence type="ECO:0000313" key="2">
    <source>
        <dbReference type="Proteomes" id="UP000010467"/>
    </source>
</evidence>
<dbReference type="RefSeq" id="WP_015235022.1">
    <property type="nucleotide sequence ID" value="NC_019793.1"/>
</dbReference>
<dbReference type="HOGENOM" id="CLU_2435932_0_0_0"/>
<sequence>MTHNIEELNKEWRGRYVAYTDALLLRGLDACGVWFDWRNEDGQLRFVSIGADGELLVARPLWRGAPPAGVVGEVLRKTGHALSLDEVLAG</sequence>
<accession>K9ZZT9</accession>
<proteinExistence type="predicted"/>